<name>A0ABS3BDF8_9XANT</name>
<dbReference type="PROSITE" id="PS50075">
    <property type="entry name" value="CARRIER"/>
    <property type="match status" value="1"/>
</dbReference>
<dbReference type="Pfam" id="PF00550">
    <property type="entry name" value="PP-binding"/>
    <property type="match status" value="1"/>
</dbReference>
<dbReference type="Gene3D" id="3.30.559.10">
    <property type="entry name" value="Chloramphenicol acetyltransferase-like domain"/>
    <property type="match status" value="1"/>
</dbReference>
<dbReference type="PROSITE" id="PS00012">
    <property type="entry name" value="PHOSPHOPANTETHEINE"/>
    <property type="match status" value="1"/>
</dbReference>
<protein>
    <recommendedName>
        <fullName evidence="4">Carrier domain-containing protein</fullName>
    </recommendedName>
</protein>
<dbReference type="InterPro" id="IPR036736">
    <property type="entry name" value="ACP-like_sf"/>
</dbReference>
<evidence type="ECO:0000313" key="5">
    <source>
        <dbReference type="EMBL" id="MBN6104994.1"/>
    </source>
</evidence>
<keyword evidence="6" id="KW-1185">Reference proteome</keyword>
<feature type="non-terminal residue" evidence="5">
    <location>
        <position position="1"/>
    </location>
</feature>
<evidence type="ECO:0000256" key="3">
    <source>
        <dbReference type="ARBA" id="ARBA00022553"/>
    </source>
</evidence>
<dbReference type="InterPro" id="IPR020806">
    <property type="entry name" value="PKS_PP-bd"/>
</dbReference>
<dbReference type="CDD" id="cd19531">
    <property type="entry name" value="LCL_NRPS-like"/>
    <property type="match status" value="1"/>
</dbReference>
<gene>
    <name evidence="5" type="ORF">JR064_22885</name>
</gene>
<dbReference type="SMART" id="SM00823">
    <property type="entry name" value="PKS_PP"/>
    <property type="match status" value="1"/>
</dbReference>
<proteinExistence type="predicted"/>
<organism evidence="5 6">
    <name type="scientific">Xanthomonas bonasiae</name>
    <dbReference type="NCBI Taxonomy" id="2810351"/>
    <lineage>
        <taxon>Bacteria</taxon>
        <taxon>Pseudomonadati</taxon>
        <taxon>Pseudomonadota</taxon>
        <taxon>Gammaproteobacteria</taxon>
        <taxon>Lysobacterales</taxon>
        <taxon>Lysobacteraceae</taxon>
        <taxon>Xanthomonas</taxon>
    </lineage>
</organism>
<feature type="domain" description="Carrier" evidence="4">
    <location>
        <begin position="1"/>
        <end position="75"/>
    </location>
</feature>
<reference evidence="5 6" key="1">
    <citation type="submission" date="2021-02" db="EMBL/GenBank/DDBJ databases">
        <title>Taxonomically Unique Crown Gall-Associated Xanthomonas Stains Have Deficiency in Virulence Repertories.</title>
        <authorList>
            <person name="Mafakheri H."/>
            <person name="Taghavi S.M."/>
            <person name="Dimkic I."/>
            <person name="Nemanja K."/>
            <person name="Osdaghi E."/>
        </authorList>
    </citation>
    <scope>NUCLEOTIDE SEQUENCE [LARGE SCALE GENOMIC DNA]</scope>
    <source>
        <strain evidence="5 6">FX4</strain>
    </source>
</reference>
<dbReference type="Pfam" id="PF00668">
    <property type="entry name" value="Condensation"/>
    <property type="match status" value="1"/>
</dbReference>
<dbReference type="InterPro" id="IPR001242">
    <property type="entry name" value="Condensation_dom"/>
</dbReference>
<dbReference type="InterPro" id="IPR006162">
    <property type="entry name" value="Ppantetheine_attach_site"/>
</dbReference>
<accession>A0ABS3BDF8</accession>
<keyword evidence="2" id="KW-0596">Phosphopantetheine</keyword>
<dbReference type="InterPro" id="IPR023213">
    <property type="entry name" value="CAT-like_dom_sf"/>
</dbReference>
<evidence type="ECO:0000259" key="4">
    <source>
        <dbReference type="PROSITE" id="PS50075"/>
    </source>
</evidence>
<dbReference type="PANTHER" id="PTHR45527">
    <property type="entry name" value="NONRIBOSOMAL PEPTIDE SYNTHETASE"/>
    <property type="match status" value="1"/>
</dbReference>
<dbReference type="Gene3D" id="3.30.559.30">
    <property type="entry name" value="Nonribosomal peptide synthetase, condensation domain"/>
    <property type="match status" value="1"/>
</dbReference>
<comment type="caution">
    <text evidence="5">The sequence shown here is derived from an EMBL/GenBank/DDBJ whole genome shotgun (WGS) entry which is preliminary data.</text>
</comment>
<evidence type="ECO:0000256" key="2">
    <source>
        <dbReference type="ARBA" id="ARBA00022450"/>
    </source>
</evidence>
<dbReference type="Proteomes" id="UP000695802">
    <property type="component" value="Unassembled WGS sequence"/>
</dbReference>
<dbReference type="SUPFAM" id="SSF52777">
    <property type="entry name" value="CoA-dependent acyltransferases"/>
    <property type="match status" value="2"/>
</dbReference>
<dbReference type="RefSeq" id="WP_241093260.1">
    <property type="nucleotide sequence ID" value="NZ_JAFIWB010000059.1"/>
</dbReference>
<evidence type="ECO:0000313" key="6">
    <source>
        <dbReference type="Proteomes" id="UP000695802"/>
    </source>
</evidence>
<dbReference type="EMBL" id="JAFIWB010000059">
    <property type="protein sequence ID" value="MBN6104994.1"/>
    <property type="molecule type" value="Genomic_DNA"/>
</dbReference>
<keyword evidence="3" id="KW-0597">Phosphoprotein</keyword>
<evidence type="ECO:0000256" key="1">
    <source>
        <dbReference type="ARBA" id="ARBA00001957"/>
    </source>
</evidence>
<dbReference type="PANTHER" id="PTHR45527:SF1">
    <property type="entry name" value="FATTY ACID SYNTHASE"/>
    <property type="match status" value="1"/>
</dbReference>
<dbReference type="Gene3D" id="1.10.1200.10">
    <property type="entry name" value="ACP-like"/>
    <property type="match status" value="1"/>
</dbReference>
<comment type="cofactor">
    <cofactor evidence="1">
        <name>pantetheine 4'-phosphate</name>
        <dbReference type="ChEBI" id="CHEBI:47942"/>
    </cofactor>
</comment>
<dbReference type="SUPFAM" id="SSF47336">
    <property type="entry name" value="ACP-like"/>
    <property type="match status" value="1"/>
</dbReference>
<sequence>PTNAVEAQLTEVWQHVLGVAQVGIDDDFFELGGNSLLVTRVLTGAKRAIGAAVPLSAFFKDPTIAGMAARIGMVSAAPIPQLPLTSTTRSGEWTVASPGQQRLWVTHMLEGATATYNGTHVWDLRGSLDIEALESAFADVLRRHDVLRTVYQQRDGVVWQRALPASERFAIEASDLQHLQAADLAIDACSPLLARIREEGRKVFDLAAAAPFSVALLTLSPARHVLIFNVHHIASDGWSLGLLQRELSLHYNAVVSGAPSALPPLALQYADYASWQRGMLAEEKLQPQIEYWRRRLAGLAPSPMSLQAAAAEPSGSGSFTFELDSGVVERLQGFAHARGMTLFMVLVAALNVLVARNSGSFDVAIGTSVAGRNRSEVEELIGFFVNQLVLRTDLGGDPSVEALLASTRDTVVGALDHQDVPFSTLVSEFAPSRDASRSPFFQMLFVLQDFSDEPLRLQGLDVSVWVDRQQIAKFDLTLYAGQVDGRLQATWIHDTAVFSTSAVEILSMQLRHLLGQMLERPESALSAIELMSPDEREALEREKLQRKSSKFGKLKAIVAKGEARVPLNTVDAEGRV</sequence>
<dbReference type="InterPro" id="IPR009081">
    <property type="entry name" value="PP-bd_ACP"/>
</dbReference>